<evidence type="ECO:0000313" key="3">
    <source>
        <dbReference type="Proteomes" id="UP000033140"/>
    </source>
</evidence>
<name>A0A0E9NQ56_SAICN</name>
<dbReference type="Proteomes" id="UP000033140">
    <property type="component" value="Unassembled WGS sequence"/>
</dbReference>
<accession>A0A0E9NQ56</accession>
<comment type="caution">
    <text evidence="2">The sequence shown here is derived from an EMBL/GenBank/DDBJ whole genome shotgun (WGS) entry which is preliminary data.</text>
</comment>
<organism evidence="2 3">
    <name type="scientific">Saitoella complicata (strain BCRC 22490 / CBS 7301 / JCM 7358 / NBRC 10748 / NRRL Y-17804)</name>
    <dbReference type="NCBI Taxonomy" id="698492"/>
    <lineage>
        <taxon>Eukaryota</taxon>
        <taxon>Fungi</taxon>
        <taxon>Dikarya</taxon>
        <taxon>Ascomycota</taxon>
        <taxon>Taphrinomycotina</taxon>
        <taxon>Taphrinomycotina incertae sedis</taxon>
        <taxon>Saitoella</taxon>
    </lineage>
</organism>
<proteinExistence type="predicted"/>
<sequence>MHITTILADHIMSHTLSDPDEITLASPFPSKHISSTTPYKVQTMSACARHVELAIDDFAGIAVEVLRLTEFPVPVQFEEWFENWLTQIGECLEDMKSFDKRGYECTYVDATVLFSALRFMYELGLNERPEGVPDRHFWSHYAGVCLFLGIAAMSDFPVTPKIWCNWLRFDRKDFDTLLHWALGVLDYHVSLSRKEFVDWRDVMLPALVEGCYWDEEECEEVYVPETLPAPLSVELQQAAIRVVLPLTPPVSPWFEKDVIVEGVAPSAICIEEMVFDAKNMEVFTTIDINHDVDACRMVDQLVSGAASATESTLTEQVEHSSLQKNDADYEVGITEMCPSLQRAGQQVSGSKRAKDTSRTPPSSSPRYECRAFEMINFVRRLLGSHVPDKRRKVDLPDHRHVLRKGRTTASGTHYGSGFSADSSLHEVFLASGKGRLAHYHFEKAWGAYLVEGVLLRVCPSRE</sequence>
<reference evidence="2 3" key="2">
    <citation type="journal article" date="2014" name="J. Gen. Appl. Microbiol.">
        <title>The early diverging ascomycetous budding yeast Saitoella complicata has three histone deacetylases belonging to the Clr6, Hos2, and Rpd3 lineages.</title>
        <authorList>
            <person name="Nishida H."/>
            <person name="Matsumoto T."/>
            <person name="Kondo S."/>
            <person name="Hamamoto M."/>
            <person name="Yoshikawa H."/>
        </authorList>
    </citation>
    <scope>NUCLEOTIDE SEQUENCE [LARGE SCALE GENOMIC DNA]</scope>
    <source>
        <strain evidence="2 3">NRRL Y-17804</strain>
    </source>
</reference>
<evidence type="ECO:0000256" key="1">
    <source>
        <dbReference type="SAM" id="MobiDB-lite"/>
    </source>
</evidence>
<reference evidence="2 3" key="1">
    <citation type="journal article" date="2011" name="J. Gen. Appl. Microbiol.">
        <title>Draft genome sequencing of the enigmatic yeast Saitoella complicata.</title>
        <authorList>
            <person name="Nishida H."/>
            <person name="Hamamoto M."/>
            <person name="Sugiyama J."/>
        </authorList>
    </citation>
    <scope>NUCLEOTIDE SEQUENCE [LARGE SCALE GENOMIC DNA]</scope>
    <source>
        <strain evidence="2 3">NRRL Y-17804</strain>
    </source>
</reference>
<feature type="region of interest" description="Disordered" evidence="1">
    <location>
        <begin position="342"/>
        <end position="366"/>
    </location>
</feature>
<evidence type="ECO:0000313" key="2">
    <source>
        <dbReference type="EMBL" id="GAO52002.1"/>
    </source>
</evidence>
<protein>
    <submittedName>
        <fullName evidence="2">Uncharacterized protein</fullName>
    </submittedName>
</protein>
<dbReference type="AlphaFoldDB" id="A0A0E9NQ56"/>
<keyword evidence="3" id="KW-1185">Reference proteome</keyword>
<reference evidence="2 3" key="3">
    <citation type="journal article" date="2015" name="Genome Announc.">
        <title>Draft Genome Sequence of the Archiascomycetous Yeast Saitoella complicata.</title>
        <authorList>
            <person name="Yamauchi K."/>
            <person name="Kondo S."/>
            <person name="Hamamoto M."/>
            <person name="Takahashi Y."/>
            <person name="Ogura Y."/>
            <person name="Hayashi T."/>
            <person name="Nishida H."/>
        </authorList>
    </citation>
    <scope>NUCLEOTIDE SEQUENCE [LARGE SCALE GENOMIC DNA]</scope>
    <source>
        <strain evidence="2 3">NRRL Y-17804</strain>
    </source>
</reference>
<gene>
    <name evidence="2" type="ORF">G7K_6090-t1</name>
</gene>
<dbReference type="EMBL" id="BACD03000057">
    <property type="protein sequence ID" value="GAO52002.1"/>
    <property type="molecule type" value="Genomic_DNA"/>
</dbReference>